<gene>
    <name evidence="2" type="ORF">H920_00432</name>
</gene>
<feature type="region of interest" description="Disordered" evidence="1">
    <location>
        <begin position="1"/>
        <end position="75"/>
    </location>
</feature>
<keyword evidence="3" id="KW-1185">Reference proteome</keyword>
<evidence type="ECO:0000256" key="1">
    <source>
        <dbReference type="SAM" id="MobiDB-lite"/>
    </source>
</evidence>
<organism evidence="2 3">
    <name type="scientific">Fukomys damarensis</name>
    <name type="common">Damaraland mole rat</name>
    <name type="synonym">Cryptomys damarensis</name>
    <dbReference type="NCBI Taxonomy" id="885580"/>
    <lineage>
        <taxon>Eukaryota</taxon>
        <taxon>Metazoa</taxon>
        <taxon>Chordata</taxon>
        <taxon>Craniata</taxon>
        <taxon>Vertebrata</taxon>
        <taxon>Euteleostomi</taxon>
        <taxon>Mammalia</taxon>
        <taxon>Eutheria</taxon>
        <taxon>Euarchontoglires</taxon>
        <taxon>Glires</taxon>
        <taxon>Rodentia</taxon>
        <taxon>Hystricomorpha</taxon>
        <taxon>Bathyergidae</taxon>
        <taxon>Fukomys</taxon>
    </lineage>
</organism>
<proteinExistence type="predicted"/>
<dbReference type="Proteomes" id="UP000028990">
    <property type="component" value="Unassembled WGS sequence"/>
</dbReference>
<name>A0A091E1J2_FUKDA</name>
<accession>A0A091E1J2</accession>
<protein>
    <submittedName>
        <fullName evidence="2">Uncharacterized protein</fullName>
    </submittedName>
</protein>
<dbReference type="AlphaFoldDB" id="A0A091E1J2"/>
<sequence>MVLMEEGMSEHREPGTRDETTECGGERDGERGDRKKKKMEEEEEEEEEKKRERSKEQRPTFYNLFQEHKSTSLVT</sequence>
<dbReference type="EMBL" id="KN120606">
    <property type="protein sequence ID" value="KFO38194.1"/>
    <property type="molecule type" value="Genomic_DNA"/>
</dbReference>
<evidence type="ECO:0000313" key="3">
    <source>
        <dbReference type="Proteomes" id="UP000028990"/>
    </source>
</evidence>
<evidence type="ECO:0000313" key="2">
    <source>
        <dbReference type="EMBL" id="KFO38194.1"/>
    </source>
</evidence>
<feature type="compositionally biased region" description="Basic and acidic residues" evidence="1">
    <location>
        <begin position="66"/>
        <end position="75"/>
    </location>
</feature>
<reference evidence="2 3" key="1">
    <citation type="submission" date="2013-11" db="EMBL/GenBank/DDBJ databases">
        <title>The Damaraland mole rat (Fukomys damarensis) genome and evolution of African mole rats.</title>
        <authorList>
            <person name="Gladyshev V.N."/>
            <person name="Fang X."/>
        </authorList>
    </citation>
    <scope>NUCLEOTIDE SEQUENCE [LARGE SCALE GENOMIC DNA]</scope>
    <source>
        <tissue evidence="2">Liver</tissue>
    </source>
</reference>
<feature type="compositionally biased region" description="Basic and acidic residues" evidence="1">
    <location>
        <begin position="48"/>
        <end position="58"/>
    </location>
</feature>
<feature type="compositionally biased region" description="Basic and acidic residues" evidence="1">
    <location>
        <begin position="8"/>
        <end position="33"/>
    </location>
</feature>